<protein>
    <submittedName>
        <fullName evidence="11">Cytochrome-c peroxidase</fullName>
    </submittedName>
</protein>
<keyword evidence="3 9" id="KW-0479">Metal-binding</keyword>
<dbReference type="RefSeq" id="WP_105038239.1">
    <property type="nucleotide sequence ID" value="NZ_PPSL01000002.1"/>
</dbReference>
<sequence>MRKLLYVASIAGFITFMISCHKSNIQAPAGTTTVELPATAARYYNAQTEGYNPGINDKATLGRVLFYDGHLSVNNVISCGSCHKQARGFADGKQFSTGFEGRLTGRNSQSIANLKGSDTSFYTNFLSGTNFPLFWDGRENIVTNLVNRPITNHVEMGIDDASVLPGKLAALPFYPPLFQKAYGDATITSGRISECVAAFLVSIQAHNTKFDRYKNGDMTALNALETQGLNLFTTKYNCDNCHRVMTNNYYSSGFVDIGLDETPSDKGNGNVTGNSFDDGKFGIPSLRNIALTGPYMHDGRFKTLNDVLNHYSHGIQNSPNLDILLKSNDNKARAMDISEQEKQALIAFLNTLTDYSMISDPKFSNPFKTN</sequence>
<dbReference type="InterPro" id="IPR009056">
    <property type="entry name" value="Cyt_c-like_dom"/>
</dbReference>
<evidence type="ECO:0000256" key="5">
    <source>
        <dbReference type="ARBA" id="ARBA00022764"/>
    </source>
</evidence>
<feature type="binding site" description="covalent" evidence="8">
    <location>
        <position position="82"/>
    </location>
    <ligand>
        <name>heme c</name>
        <dbReference type="ChEBI" id="CHEBI:61717"/>
        <label>1</label>
    </ligand>
</feature>
<accession>A0A2S7SWQ0</accession>
<keyword evidence="2 8" id="KW-0349">Heme</keyword>
<comment type="cofactor">
    <cofactor evidence="8">
        <name>heme</name>
        <dbReference type="ChEBI" id="CHEBI:30413"/>
    </cofactor>
    <text evidence="8">Binds 2 heme groups.</text>
</comment>
<evidence type="ECO:0000256" key="6">
    <source>
        <dbReference type="ARBA" id="ARBA00023002"/>
    </source>
</evidence>
<comment type="caution">
    <text evidence="11">The sequence shown here is derived from an EMBL/GenBank/DDBJ whole genome shotgun (WGS) entry which is preliminary data.</text>
</comment>
<dbReference type="Gene3D" id="1.10.760.10">
    <property type="entry name" value="Cytochrome c-like domain"/>
    <property type="match status" value="2"/>
</dbReference>
<evidence type="ECO:0000313" key="11">
    <source>
        <dbReference type="EMBL" id="PQJ11360.1"/>
    </source>
</evidence>
<evidence type="ECO:0000256" key="4">
    <source>
        <dbReference type="ARBA" id="ARBA00022729"/>
    </source>
</evidence>
<dbReference type="InterPro" id="IPR036909">
    <property type="entry name" value="Cyt_c-like_dom_sf"/>
</dbReference>
<dbReference type="PANTHER" id="PTHR30600">
    <property type="entry name" value="CYTOCHROME C PEROXIDASE-RELATED"/>
    <property type="match status" value="1"/>
</dbReference>
<evidence type="ECO:0000313" key="12">
    <source>
        <dbReference type="Proteomes" id="UP000239872"/>
    </source>
</evidence>
<dbReference type="GO" id="GO:0042597">
    <property type="term" value="C:periplasmic space"/>
    <property type="evidence" value="ECO:0007669"/>
    <property type="project" value="UniProtKB-SubCell"/>
</dbReference>
<evidence type="ECO:0000256" key="1">
    <source>
        <dbReference type="ARBA" id="ARBA00004418"/>
    </source>
</evidence>
<dbReference type="InterPro" id="IPR004852">
    <property type="entry name" value="Di-haem_cyt_c_peroxidsae"/>
</dbReference>
<dbReference type="EMBL" id="PPSL01000002">
    <property type="protein sequence ID" value="PQJ11360.1"/>
    <property type="molecule type" value="Genomic_DNA"/>
</dbReference>
<dbReference type="GO" id="GO:0020037">
    <property type="term" value="F:heme binding"/>
    <property type="evidence" value="ECO:0007669"/>
    <property type="project" value="InterPro"/>
</dbReference>
<keyword evidence="6" id="KW-0560">Oxidoreductase</keyword>
<keyword evidence="7 9" id="KW-0408">Iron</keyword>
<keyword evidence="11" id="KW-0575">Peroxidase</keyword>
<feature type="binding site" description="axial binding residue" evidence="9">
    <location>
        <position position="242"/>
    </location>
    <ligand>
        <name>heme c</name>
        <dbReference type="ChEBI" id="CHEBI:61717"/>
        <label>2</label>
    </ligand>
    <ligandPart>
        <name>Fe</name>
        <dbReference type="ChEBI" id="CHEBI:18248"/>
    </ligandPart>
</feature>
<dbReference type="AlphaFoldDB" id="A0A2S7SWQ0"/>
<dbReference type="InterPro" id="IPR051395">
    <property type="entry name" value="Cytochrome_c_Peroxidase/MauG"/>
</dbReference>
<keyword evidence="5" id="KW-0574">Periplasm</keyword>
<comment type="PTM">
    <text evidence="8">Binds 2 heme groups per subunit.</text>
</comment>
<keyword evidence="4" id="KW-0732">Signal</keyword>
<evidence type="ECO:0000259" key="10">
    <source>
        <dbReference type="PROSITE" id="PS51007"/>
    </source>
</evidence>
<dbReference type="PANTHER" id="PTHR30600:SF10">
    <property type="entry name" value="BLL6722 PROTEIN"/>
    <property type="match status" value="1"/>
</dbReference>
<feature type="domain" description="Cytochrome c" evidence="10">
    <location>
        <begin position="223"/>
        <end position="353"/>
    </location>
</feature>
<dbReference type="InterPro" id="IPR026259">
    <property type="entry name" value="MauG/Cytc_peroxidase"/>
</dbReference>
<feature type="binding site" description="axial binding residue" evidence="9">
    <location>
        <position position="83"/>
    </location>
    <ligand>
        <name>heme c</name>
        <dbReference type="ChEBI" id="CHEBI:61717"/>
        <label>1</label>
    </ligand>
    <ligandPart>
        <name>Fe</name>
        <dbReference type="ChEBI" id="CHEBI:18248"/>
    </ligandPart>
</feature>
<evidence type="ECO:0000256" key="3">
    <source>
        <dbReference type="ARBA" id="ARBA00022723"/>
    </source>
</evidence>
<name>A0A2S7SWQ0_9BACT</name>
<dbReference type="SUPFAM" id="SSF46626">
    <property type="entry name" value="Cytochrome c"/>
    <property type="match status" value="2"/>
</dbReference>
<dbReference type="GO" id="GO:0046872">
    <property type="term" value="F:metal ion binding"/>
    <property type="evidence" value="ECO:0007669"/>
    <property type="project" value="UniProtKB-KW"/>
</dbReference>
<feature type="binding site" description="covalent" evidence="8">
    <location>
        <position position="238"/>
    </location>
    <ligand>
        <name>heme c</name>
        <dbReference type="ChEBI" id="CHEBI:61717"/>
        <label>2</label>
    </ligand>
</feature>
<dbReference type="GO" id="GO:0009055">
    <property type="term" value="F:electron transfer activity"/>
    <property type="evidence" value="ECO:0007669"/>
    <property type="project" value="InterPro"/>
</dbReference>
<proteinExistence type="predicted"/>
<feature type="binding site" description="covalent" evidence="8">
    <location>
        <position position="79"/>
    </location>
    <ligand>
        <name>heme c</name>
        <dbReference type="ChEBI" id="CHEBI:61717"/>
        <label>1</label>
    </ligand>
</feature>
<dbReference type="PROSITE" id="PS51257">
    <property type="entry name" value="PROKAR_LIPOPROTEIN"/>
    <property type="match status" value="1"/>
</dbReference>
<dbReference type="PIRSF" id="PIRSF000294">
    <property type="entry name" value="Cytochrome-c_peroxidase"/>
    <property type="match status" value="1"/>
</dbReference>
<evidence type="ECO:0000256" key="7">
    <source>
        <dbReference type="ARBA" id="ARBA00023004"/>
    </source>
</evidence>
<dbReference type="OrthoDB" id="9805202at2"/>
<dbReference type="Proteomes" id="UP000239872">
    <property type="component" value="Unassembled WGS sequence"/>
</dbReference>
<dbReference type="Pfam" id="PF03150">
    <property type="entry name" value="CCP_MauG"/>
    <property type="match status" value="1"/>
</dbReference>
<dbReference type="PROSITE" id="PS51007">
    <property type="entry name" value="CYTC"/>
    <property type="match status" value="1"/>
</dbReference>
<comment type="subcellular location">
    <subcellularLocation>
        <location evidence="1">Periplasm</location>
    </subcellularLocation>
</comment>
<feature type="binding site" description="covalent" evidence="8">
    <location>
        <position position="241"/>
    </location>
    <ligand>
        <name>heme c</name>
        <dbReference type="ChEBI" id="CHEBI:61717"/>
        <label>2</label>
    </ligand>
</feature>
<organism evidence="11 12">
    <name type="scientific">Flavipsychrobacter stenotrophus</name>
    <dbReference type="NCBI Taxonomy" id="2077091"/>
    <lineage>
        <taxon>Bacteria</taxon>
        <taxon>Pseudomonadati</taxon>
        <taxon>Bacteroidota</taxon>
        <taxon>Chitinophagia</taxon>
        <taxon>Chitinophagales</taxon>
        <taxon>Chitinophagaceae</taxon>
        <taxon>Flavipsychrobacter</taxon>
    </lineage>
</organism>
<evidence type="ECO:0000256" key="9">
    <source>
        <dbReference type="PIRSR" id="PIRSR000294-2"/>
    </source>
</evidence>
<reference evidence="11 12" key="1">
    <citation type="submission" date="2018-01" db="EMBL/GenBank/DDBJ databases">
        <title>A novel member of the phylum Bacteroidetes isolated from glacier ice.</title>
        <authorList>
            <person name="Liu Q."/>
            <person name="Xin Y.-H."/>
        </authorList>
    </citation>
    <scope>NUCLEOTIDE SEQUENCE [LARGE SCALE GENOMIC DNA]</scope>
    <source>
        <strain evidence="11 12">RB1R16</strain>
    </source>
</reference>
<dbReference type="GO" id="GO:0004130">
    <property type="term" value="F:cytochrome-c peroxidase activity"/>
    <property type="evidence" value="ECO:0007669"/>
    <property type="project" value="TreeGrafter"/>
</dbReference>
<evidence type="ECO:0000256" key="2">
    <source>
        <dbReference type="ARBA" id="ARBA00022617"/>
    </source>
</evidence>
<keyword evidence="12" id="KW-1185">Reference proteome</keyword>
<evidence type="ECO:0000256" key="8">
    <source>
        <dbReference type="PIRSR" id="PIRSR000294-1"/>
    </source>
</evidence>
<gene>
    <name evidence="11" type="ORF">CJD36_006045</name>
</gene>